<sequence length="121" mass="12882">MPASAASIPGGAQQFCGSQICLYYHSSEQGAQWVANDAEWGDLSGQTFNAQGNFGNVWDGYGQAIRNNAASVANGGYDTVYVYVYRAVDGWGPYDSVGAGGYGNLVNTWNNEASYSIYNHG</sequence>
<dbReference type="Proteomes" id="UP000248889">
    <property type="component" value="Unassembled WGS sequence"/>
</dbReference>
<comment type="caution">
    <text evidence="1">The sequence shown here is derived from an EMBL/GenBank/DDBJ whole genome shotgun (WGS) entry which is preliminary data.</text>
</comment>
<organism evidence="1 2">
    <name type="scientific">Streptacidiphilus pinicola</name>
    <dbReference type="NCBI Taxonomy" id="2219663"/>
    <lineage>
        <taxon>Bacteria</taxon>
        <taxon>Bacillati</taxon>
        <taxon>Actinomycetota</taxon>
        <taxon>Actinomycetes</taxon>
        <taxon>Kitasatosporales</taxon>
        <taxon>Streptomycetaceae</taxon>
        <taxon>Streptacidiphilus</taxon>
    </lineage>
</organism>
<accession>A0A2X0K0A9</accession>
<evidence type="ECO:0000313" key="2">
    <source>
        <dbReference type="Proteomes" id="UP000248889"/>
    </source>
</evidence>
<dbReference type="AlphaFoldDB" id="A0A2X0K0A9"/>
<name>A0A2X0K0A9_9ACTN</name>
<proteinExistence type="predicted"/>
<evidence type="ECO:0000313" key="1">
    <source>
        <dbReference type="EMBL" id="RAG80760.1"/>
    </source>
</evidence>
<dbReference type="EMBL" id="QKYN01000199">
    <property type="protein sequence ID" value="RAG80760.1"/>
    <property type="molecule type" value="Genomic_DNA"/>
</dbReference>
<keyword evidence="2" id="KW-1185">Reference proteome</keyword>
<reference evidence="1 2" key="1">
    <citation type="submission" date="2018-06" db="EMBL/GenBank/DDBJ databases">
        <title>Streptacidiphilus pinicola sp. nov., isolated from pine grove soil.</title>
        <authorList>
            <person name="Roh S.G."/>
            <person name="Park S."/>
            <person name="Kim M.-K."/>
            <person name="Yun B.-R."/>
            <person name="Park J."/>
            <person name="Kim M.J."/>
            <person name="Kim Y.S."/>
            <person name="Kim S.B."/>
        </authorList>
    </citation>
    <scope>NUCLEOTIDE SEQUENCE [LARGE SCALE GENOMIC DNA]</scope>
    <source>
        <strain evidence="1 2">MMS16-CNU450</strain>
    </source>
</reference>
<evidence type="ECO:0008006" key="3">
    <source>
        <dbReference type="Google" id="ProtNLM"/>
    </source>
</evidence>
<protein>
    <recommendedName>
        <fullName evidence="3">Peptidase M23</fullName>
    </recommendedName>
</protein>
<gene>
    <name evidence="1" type="ORF">DN069_36420</name>
</gene>